<evidence type="ECO:0000313" key="3">
    <source>
        <dbReference type="Proteomes" id="UP000215214"/>
    </source>
</evidence>
<feature type="transmembrane region" description="Helical" evidence="1">
    <location>
        <begin position="50"/>
        <end position="69"/>
    </location>
</feature>
<evidence type="ECO:0008006" key="4">
    <source>
        <dbReference type="Google" id="ProtNLM"/>
    </source>
</evidence>
<organism evidence="2 3">
    <name type="scientific">Tenacibaculum jejuense</name>
    <dbReference type="NCBI Taxonomy" id="584609"/>
    <lineage>
        <taxon>Bacteria</taxon>
        <taxon>Pseudomonadati</taxon>
        <taxon>Bacteroidota</taxon>
        <taxon>Flavobacteriia</taxon>
        <taxon>Flavobacteriales</taxon>
        <taxon>Flavobacteriaceae</taxon>
        <taxon>Tenacibaculum</taxon>
    </lineage>
</organism>
<keyword evidence="1" id="KW-0472">Membrane</keyword>
<evidence type="ECO:0000256" key="1">
    <source>
        <dbReference type="SAM" id="Phobius"/>
    </source>
</evidence>
<dbReference type="KEGG" id="tje:TJEJU_1892"/>
<dbReference type="InterPro" id="IPR025058">
    <property type="entry name" value="DUF3995"/>
</dbReference>
<evidence type="ECO:0000313" key="2">
    <source>
        <dbReference type="EMBL" id="SNR15598.1"/>
    </source>
</evidence>
<feature type="transmembrane region" description="Helical" evidence="1">
    <location>
        <begin position="123"/>
        <end position="141"/>
    </location>
</feature>
<keyword evidence="1" id="KW-0812">Transmembrane</keyword>
<feature type="transmembrane region" description="Helical" evidence="1">
    <location>
        <begin position="81"/>
        <end position="100"/>
    </location>
</feature>
<sequence>MTFFIAIICSIILLIISLFHFYWAFGGTFGLDRVIPTNTKQVKVLKAPPILTLLVAFFVLLIFSSYIQVAKIYDFYFLPQWIKTNGLLIFSSIFLLRAIGDFKYVGFFKRIKQTKFAVNDTKFFSPLCLFLALSGYLLLFLN</sequence>
<gene>
    <name evidence="2" type="ORF">TJEJU_1892</name>
</gene>
<dbReference type="RefSeq" id="WP_095071493.1">
    <property type="nucleotide sequence ID" value="NZ_LT899436.1"/>
</dbReference>
<dbReference type="OrthoDB" id="8590912at2"/>
<keyword evidence="3" id="KW-1185">Reference proteome</keyword>
<reference evidence="2 3" key="1">
    <citation type="submission" date="2017-07" db="EMBL/GenBank/DDBJ databases">
        <authorList>
            <person name="Sun Z.S."/>
            <person name="Albrecht U."/>
            <person name="Echele G."/>
            <person name="Lee C.C."/>
        </authorList>
    </citation>
    <scope>NUCLEOTIDE SEQUENCE [LARGE SCALE GENOMIC DNA]</scope>
    <source>
        <strain evidence="3">type strain: KCTC 22618</strain>
    </source>
</reference>
<dbReference type="EMBL" id="LT899436">
    <property type="protein sequence ID" value="SNR15598.1"/>
    <property type="molecule type" value="Genomic_DNA"/>
</dbReference>
<name>A0A238UAJ8_9FLAO</name>
<protein>
    <recommendedName>
        <fullName evidence="4">DUF3995 domain-containing protein</fullName>
    </recommendedName>
</protein>
<proteinExistence type="predicted"/>
<dbReference type="Pfam" id="PF13160">
    <property type="entry name" value="DUF3995"/>
    <property type="match status" value="1"/>
</dbReference>
<accession>A0A238UAJ8</accession>
<dbReference type="AlphaFoldDB" id="A0A238UAJ8"/>
<dbReference type="Proteomes" id="UP000215214">
    <property type="component" value="Chromosome TJEJU"/>
</dbReference>
<keyword evidence="1" id="KW-1133">Transmembrane helix</keyword>